<dbReference type="RefSeq" id="WP_006845576.1">
    <property type="nucleotide sequence ID" value="NZ_CP026847.1"/>
</dbReference>
<comment type="similarity">
    <text evidence="1 3">Belongs to the short-chain dehydrogenases/reductases (SDR) family.</text>
</comment>
<dbReference type="SUPFAM" id="SSF51735">
    <property type="entry name" value="NAD(P)-binding Rossmann-fold domains"/>
    <property type="match status" value="1"/>
</dbReference>
<accession>A0A7H1MKD8</accession>
<dbReference type="PANTHER" id="PTHR43115:SF4">
    <property type="entry name" value="DEHYDROGENASE_REDUCTASE SDR FAMILY MEMBER 11"/>
    <property type="match status" value="1"/>
</dbReference>
<dbReference type="AlphaFoldDB" id="A0A7H1MKD8"/>
<dbReference type="EMBL" id="CP043431">
    <property type="protein sequence ID" value="QNT63924.1"/>
    <property type="molecule type" value="Genomic_DNA"/>
</dbReference>
<dbReference type="Proteomes" id="UP000516446">
    <property type="component" value="Chromosome"/>
</dbReference>
<proteinExistence type="inferred from homology"/>
<evidence type="ECO:0000313" key="4">
    <source>
        <dbReference type="EMBL" id="QNT63924.1"/>
    </source>
</evidence>
<dbReference type="PRINTS" id="PR00081">
    <property type="entry name" value="GDHRDH"/>
</dbReference>
<protein>
    <submittedName>
        <fullName evidence="4">SDR family oxidoreductase</fullName>
    </submittedName>
</protein>
<dbReference type="InterPro" id="IPR036291">
    <property type="entry name" value="NAD(P)-bd_dom_sf"/>
</dbReference>
<reference evidence="4 5" key="1">
    <citation type="submission" date="2019-08" db="EMBL/GenBank/DDBJ databases">
        <authorList>
            <person name="Chang H.C."/>
            <person name="Mun S.Y."/>
        </authorList>
    </citation>
    <scope>NUCLEOTIDE SEQUENCE [LARGE SCALE GENOMIC DNA]</scope>
    <source>
        <strain evidence="4 5">SK</strain>
    </source>
</reference>
<dbReference type="Pfam" id="PF00106">
    <property type="entry name" value="adh_short"/>
    <property type="match status" value="1"/>
</dbReference>
<dbReference type="PROSITE" id="PS00061">
    <property type="entry name" value="ADH_SHORT"/>
    <property type="match status" value="1"/>
</dbReference>
<name>A0A7H1MKD8_9LACO</name>
<dbReference type="FunFam" id="3.40.50.720:FF:000047">
    <property type="entry name" value="NADP-dependent L-serine/L-allo-threonine dehydrogenase"/>
    <property type="match status" value="1"/>
</dbReference>
<dbReference type="InterPro" id="IPR002347">
    <property type="entry name" value="SDR_fam"/>
</dbReference>
<dbReference type="InterPro" id="IPR020904">
    <property type="entry name" value="Sc_DH/Rdtase_CS"/>
</dbReference>
<evidence type="ECO:0000313" key="5">
    <source>
        <dbReference type="Proteomes" id="UP000516446"/>
    </source>
</evidence>
<keyword evidence="5" id="KW-1185">Reference proteome</keyword>
<dbReference type="PANTHER" id="PTHR43115">
    <property type="entry name" value="DEHYDROGENASE/REDUCTASE SDR FAMILY MEMBER 11"/>
    <property type="match status" value="1"/>
</dbReference>
<evidence type="ECO:0000256" key="3">
    <source>
        <dbReference type="RuleBase" id="RU000363"/>
    </source>
</evidence>
<dbReference type="GO" id="GO:0016616">
    <property type="term" value="F:oxidoreductase activity, acting on the CH-OH group of donors, NAD or NADP as acceptor"/>
    <property type="evidence" value="ECO:0007669"/>
    <property type="project" value="UniProtKB-ARBA"/>
</dbReference>
<organism evidence="4 5">
    <name type="scientific">Weissella koreensis</name>
    <dbReference type="NCBI Taxonomy" id="165096"/>
    <lineage>
        <taxon>Bacteria</taxon>
        <taxon>Bacillati</taxon>
        <taxon>Bacillota</taxon>
        <taxon>Bacilli</taxon>
        <taxon>Lactobacillales</taxon>
        <taxon>Lactobacillaceae</taxon>
        <taxon>Weissella</taxon>
    </lineage>
</organism>
<keyword evidence="2" id="KW-0560">Oxidoreductase</keyword>
<sequence>MAIENKVVVIVGASSGIGAATAKLLASKGAKLILGARREERLQQLVTEIDGEIDYKVTDVASKEDVKKLIDFAMTKYGRVDVLYNNAGIMPRENLSDAKYENWENEIQINIMGVLHGIGAVLPIMKKQNDGLIITTDSVAGHVVYPESAVYNGTKFAVRAIMEGLRQEERLHGIRSSIVSPGAVNSELNSTLDNPALEKEMAKMFAGSNPEDLRMNVLDPEDIANAVAYIIDQPKHVTISDMIVRPTAQEV</sequence>
<dbReference type="PRINTS" id="PR00080">
    <property type="entry name" value="SDRFAMILY"/>
</dbReference>
<gene>
    <name evidence="4" type="ORF">FY536_00930</name>
</gene>
<dbReference type="Gene3D" id="3.40.50.720">
    <property type="entry name" value="NAD(P)-binding Rossmann-like Domain"/>
    <property type="match status" value="1"/>
</dbReference>
<evidence type="ECO:0000256" key="1">
    <source>
        <dbReference type="ARBA" id="ARBA00006484"/>
    </source>
</evidence>
<evidence type="ECO:0000256" key="2">
    <source>
        <dbReference type="ARBA" id="ARBA00023002"/>
    </source>
</evidence>